<evidence type="ECO:0000313" key="1">
    <source>
        <dbReference type="EMBL" id="WUM22462.1"/>
    </source>
</evidence>
<dbReference type="KEGG" id="whr:OG579_18510"/>
<evidence type="ECO:0000313" key="2">
    <source>
        <dbReference type="Proteomes" id="UP001432128"/>
    </source>
</evidence>
<sequence length="82" mass="8611">MAVQVRYFAAARAAAGHDEETVEIGSSATVGDLESALGRENPALAQVLRRCTYLRDSVAVRDRSLPVAPCAVIEVLPPFAGG</sequence>
<gene>
    <name evidence="1" type="ORF">OG579_18510</name>
</gene>
<name>A0AAU4K956_9NOCA</name>
<reference evidence="1 2" key="1">
    <citation type="submission" date="2022-10" db="EMBL/GenBank/DDBJ databases">
        <title>The complete genomes of actinobacterial strains from the NBC collection.</title>
        <authorList>
            <person name="Joergensen T.S."/>
            <person name="Alvarez Arevalo M."/>
            <person name="Sterndorff E.B."/>
            <person name="Faurdal D."/>
            <person name="Vuksanovic O."/>
            <person name="Mourched A.-S."/>
            <person name="Charusanti P."/>
            <person name="Shaw S."/>
            <person name="Blin K."/>
            <person name="Weber T."/>
        </authorList>
    </citation>
    <scope>NUCLEOTIDE SEQUENCE [LARGE SCALE GENOMIC DNA]</scope>
    <source>
        <strain evidence="1 2">NBC_00319</strain>
    </source>
</reference>
<proteinExistence type="predicted"/>
<dbReference type="InterPro" id="IPR012675">
    <property type="entry name" value="Beta-grasp_dom_sf"/>
</dbReference>
<dbReference type="Pfam" id="PF02597">
    <property type="entry name" value="ThiS"/>
    <property type="match status" value="1"/>
</dbReference>
<dbReference type="SUPFAM" id="SSF54285">
    <property type="entry name" value="MoaD/ThiS"/>
    <property type="match status" value="1"/>
</dbReference>
<keyword evidence="2" id="KW-1185">Reference proteome</keyword>
<protein>
    <submittedName>
        <fullName evidence="1">MoaD/ThiS family protein</fullName>
    </submittedName>
</protein>
<dbReference type="Gene3D" id="3.10.20.30">
    <property type="match status" value="1"/>
</dbReference>
<dbReference type="InterPro" id="IPR016155">
    <property type="entry name" value="Mopterin_synth/thiamin_S_b"/>
</dbReference>
<dbReference type="Proteomes" id="UP001432128">
    <property type="component" value="Chromosome"/>
</dbReference>
<accession>A0AAU4K956</accession>
<dbReference type="AlphaFoldDB" id="A0AAU4K956"/>
<dbReference type="InterPro" id="IPR003749">
    <property type="entry name" value="ThiS/MoaD-like"/>
</dbReference>
<organism evidence="1 2">
    <name type="scientific">Williamsia herbipolensis</name>
    <dbReference type="NCBI Taxonomy" id="1603258"/>
    <lineage>
        <taxon>Bacteria</taxon>
        <taxon>Bacillati</taxon>
        <taxon>Actinomycetota</taxon>
        <taxon>Actinomycetes</taxon>
        <taxon>Mycobacteriales</taxon>
        <taxon>Nocardiaceae</taxon>
        <taxon>Williamsia</taxon>
    </lineage>
</organism>
<dbReference type="EMBL" id="CP108021">
    <property type="protein sequence ID" value="WUM22462.1"/>
    <property type="molecule type" value="Genomic_DNA"/>
</dbReference>